<evidence type="ECO:0000256" key="1">
    <source>
        <dbReference type="ARBA" id="ARBA00010873"/>
    </source>
</evidence>
<dbReference type="RefSeq" id="WP_252682337.1">
    <property type="nucleotide sequence ID" value="NZ_JAMXHT010000006.1"/>
</dbReference>
<keyword evidence="2" id="KW-0184">Conjugation</keyword>
<evidence type="ECO:0000259" key="3">
    <source>
        <dbReference type="Pfam" id="PF03389"/>
    </source>
</evidence>
<evidence type="ECO:0000313" key="4">
    <source>
        <dbReference type="EMBL" id="MCO5399753.1"/>
    </source>
</evidence>
<reference evidence="4" key="1">
    <citation type="submission" date="2022-06" db="EMBL/GenBank/DDBJ databases">
        <authorList>
            <person name="Lu C.-H."/>
        </authorList>
    </citation>
    <scope>NUCLEOTIDE SEQUENCE</scope>
    <source>
        <strain evidence="4">21MJYT02-11</strain>
    </source>
</reference>
<dbReference type="InterPro" id="IPR005053">
    <property type="entry name" value="MobA_MobL"/>
</dbReference>
<evidence type="ECO:0000313" key="5">
    <source>
        <dbReference type="Proteomes" id="UP001162811"/>
    </source>
</evidence>
<protein>
    <submittedName>
        <fullName evidence="4">MobA/MobL family protein</fullName>
    </submittedName>
</protein>
<keyword evidence="5" id="KW-1185">Reference proteome</keyword>
<dbReference type="Pfam" id="PF03389">
    <property type="entry name" value="MobA_MobL"/>
    <property type="match status" value="1"/>
</dbReference>
<comment type="caution">
    <text evidence="4">The sequence shown here is derived from an EMBL/GenBank/DDBJ whole genome shotgun (WGS) entry which is preliminary data.</text>
</comment>
<accession>A0ABT1AN93</accession>
<organism evidence="4 5">
    <name type="scientific">Ralstonia soli</name>
    <dbReference type="NCBI Taxonomy" id="2953896"/>
    <lineage>
        <taxon>Bacteria</taxon>
        <taxon>Pseudomonadati</taxon>
        <taxon>Pseudomonadota</taxon>
        <taxon>Betaproteobacteria</taxon>
        <taxon>Burkholderiales</taxon>
        <taxon>Burkholderiaceae</taxon>
        <taxon>Ralstonia</taxon>
    </lineage>
</organism>
<dbReference type="Proteomes" id="UP001162811">
    <property type="component" value="Unassembled WGS sequence"/>
</dbReference>
<dbReference type="EMBL" id="JAMXHT010000006">
    <property type="protein sequence ID" value="MCO5399753.1"/>
    <property type="molecule type" value="Genomic_DNA"/>
</dbReference>
<reference evidence="4" key="2">
    <citation type="journal article" date="2023" name="Front. Microbiol.">
        <title>Ralstonia chuxiongensis sp. nov., Ralstonia mojiangensis sp. nov., and Ralstonia soli sp. nov., isolated from tobacco fields, are three novel species in the family Burkholderiaceae.</title>
        <authorList>
            <person name="Lu C.H."/>
            <person name="Zhang Y.Y."/>
            <person name="Jiang N."/>
            <person name="Chen W."/>
            <person name="Shao X."/>
            <person name="Zhao Z.M."/>
            <person name="Lu W.L."/>
            <person name="Hu X."/>
            <person name="Xi Y.X."/>
            <person name="Zou S.Y."/>
            <person name="Wei Q.J."/>
            <person name="Lin Z.L."/>
            <person name="Gong L."/>
            <person name="Gai X.T."/>
            <person name="Zhang L.Q."/>
            <person name="Li J.Y."/>
            <person name="Jin Y."/>
            <person name="Xia Z.Y."/>
        </authorList>
    </citation>
    <scope>NUCLEOTIDE SEQUENCE</scope>
    <source>
        <strain evidence="4">21MJYT02-11</strain>
    </source>
</reference>
<sequence length="241" mass="27119">MASFHHCIKSGKKGTAANHAAYIARQGKYGQREDLISTGHGNMPAWASDNPALFWKAGDKHERANGAVYREHEIALPAELTHEQRKELVDDLIPAMVGDKPYQYAVHAPRSALEGKTNAHLHVMFSDRMHDGIERSPEQMFSRYNAKHPERGGCRKDSGGKNRLALRDEVIQTRKTCAELQNAALEKAGQTARVDHRTLKEQGIDRTPERHLGPVRIQAMSEDEKASVVEARRDHLHRRAM</sequence>
<gene>
    <name evidence="4" type="ORF">NG900_16260</name>
</gene>
<evidence type="ECO:0000256" key="2">
    <source>
        <dbReference type="ARBA" id="ARBA00022971"/>
    </source>
</evidence>
<comment type="similarity">
    <text evidence="1">Belongs to the MobA/MobL family.</text>
</comment>
<feature type="domain" description="MobA/MobL protein" evidence="3">
    <location>
        <begin position="29"/>
        <end position="216"/>
    </location>
</feature>
<dbReference type="Gene3D" id="3.30.930.30">
    <property type="match status" value="1"/>
</dbReference>
<proteinExistence type="inferred from homology"/>
<name>A0ABT1AN93_9RALS</name>